<evidence type="ECO:0000256" key="2">
    <source>
        <dbReference type="ARBA" id="ARBA00023315"/>
    </source>
</evidence>
<reference evidence="3 4" key="1">
    <citation type="journal article" date="2020" name="IScience">
        <title>Genome Sequencing of the Endangered Kingdonia uniflora (Circaeasteraceae, Ranunculales) Reveals Potential Mechanisms of Evolutionary Specialization.</title>
        <authorList>
            <person name="Sun Y."/>
            <person name="Deng T."/>
            <person name="Zhang A."/>
            <person name="Moore M.J."/>
            <person name="Landis J.B."/>
            <person name="Lin N."/>
            <person name="Zhang H."/>
            <person name="Zhang X."/>
            <person name="Huang J."/>
            <person name="Zhang X."/>
            <person name="Sun H."/>
            <person name="Wang H."/>
        </authorList>
    </citation>
    <scope>NUCLEOTIDE SEQUENCE [LARGE SCALE GENOMIC DNA]</scope>
    <source>
        <strain evidence="3">TB1705</strain>
        <tissue evidence="3">Leaf</tissue>
    </source>
</reference>
<comment type="caution">
    <text evidence="3">The sequence shown here is derived from an EMBL/GenBank/DDBJ whole genome shotgun (WGS) entry which is preliminary data.</text>
</comment>
<dbReference type="PANTHER" id="PTHR31625">
    <property type="match status" value="1"/>
</dbReference>
<dbReference type="Gene3D" id="3.30.559.10">
    <property type="entry name" value="Chloramphenicol acetyltransferase-like domain"/>
    <property type="match status" value="2"/>
</dbReference>
<dbReference type="Pfam" id="PF02458">
    <property type="entry name" value="Transferase"/>
    <property type="match status" value="1"/>
</dbReference>
<keyword evidence="1" id="KW-0808">Transferase</keyword>
<gene>
    <name evidence="3" type="ORF">GIB67_035622</name>
</gene>
<evidence type="ECO:0000313" key="3">
    <source>
        <dbReference type="EMBL" id="KAF6143208.1"/>
    </source>
</evidence>
<accession>A0A7J7LKY9</accession>
<dbReference type="GO" id="GO:0016747">
    <property type="term" value="F:acyltransferase activity, transferring groups other than amino-acyl groups"/>
    <property type="evidence" value="ECO:0007669"/>
    <property type="project" value="UniProtKB-ARBA"/>
</dbReference>
<keyword evidence="2" id="KW-0012">Acyltransferase</keyword>
<name>A0A7J7LKY9_9MAGN</name>
<evidence type="ECO:0000256" key="1">
    <source>
        <dbReference type="ARBA" id="ARBA00022679"/>
    </source>
</evidence>
<dbReference type="OrthoDB" id="1862401at2759"/>
<proteinExistence type="predicted"/>
<dbReference type="Proteomes" id="UP000541444">
    <property type="component" value="Unassembled WGS sequence"/>
</dbReference>
<sequence>MEFPHTVNVLEQCRVSPPPGSVPQTSLPLTFFDLPILCMTSPVQILYFYELEVSKTHFMYSILPKMKHSLSLTLKHFFPFVGNLTWSPQSTKPNIIYVDGDSISFTAAESNFNFNHLCGNYPRDVNAFTPLVAPLLQLPNTSYPLLALQVTLYPNSGISVGYSYCHVVADGMAGNHFMRVWASVCSSLCGDTSLLSHSLPSYDRTTINDPWGIEMSTLKDLKFFNITQQSFNLLCTPTDPSHKVVATFIMDLSKIEKLKKWILMRNFDKIKNGPPLNLTTLVVTCAYVWVCWVKALESVNALNNAREHFLLPFDVRTRLNPALPATYFGNCLVFRFTSMQKNDLFGEDGLVMAAETIAKAYPASRNDVLNGAENTLAILSSASRMLGISGSPKVRLYDVNFGFGNPKKVEILSSTSVGAVTLCERGDASEGGLEIGIALEKLEMDAFASLFEDGLKTDKYLTSRL</sequence>
<dbReference type="InterPro" id="IPR051504">
    <property type="entry name" value="Plant_metabolite_acyltrans"/>
</dbReference>
<evidence type="ECO:0000313" key="4">
    <source>
        <dbReference type="Proteomes" id="UP000541444"/>
    </source>
</evidence>
<protein>
    <submittedName>
        <fullName evidence="3">Uncharacterized protein</fullName>
    </submittedName>
</protein>
<organism evidence="3 4">
    <name type="scientific">Kingdonia uniflora</name>
    <dbReference type="NCBI Taxonomy" id="39325"/>
    <lineage>
        <taxon>Eukaryota</taxon>
        <taxon>Viridiplantae</taxon>
        <taxon>Streptophyta</taxon>
        <taxon>Embryophyta</taxon>
        <taxon>Tracheophyta</taxon>
        <taxon>Spermatophyta</taxon>
        <taxon>Magnoliopsida</taxon>
        <taxon>Ranunculales</taxon>
        <taxon>Circaeasteraceae</taxon>
        <taxon>Kingdonia</taxon>
    </lineage>
</organism>
<dbReference type="InterPro" id="IPR023213">
    <property type="entry name" value="CAT-like_dom_sf"/>
</dbReference>
<keyword evidence="4" id="KW-1185">Reference proteome</keyword>
<dbReference type="EMBL" id="JACGCM010002212">
    <property type="protein sequence ID" value="KAF6143208.1"/>
    <property type="molecule type" value="Genomic_DNA"/>
</dbReference>
<dbReference type="AlphaFoldDB" id="A0A7J7LKY9"/>